<dbReference type="InterPro" id="IPR036397">
    <property type="entry name" value="RNaseH_sf"/>
</dbReference>
<dbReference type="Gene3D" id="3.30.420.10">
    <property type="entry name" value="Ribonuclease H-like superfamily/Ribonuclease H"/>
    <property type="match status" value="1"/>
</dbReference>
<organism evidence="1 2">
    <name type="scientific">Asbolus verrucosus</name>
    <name type="common">Desert ironclad beetle</name>
    <dbReference type="NCBI Taxonomy" id="1661398"/>
    <lineage>
        <taxon>Eukaryota</taxon>
        <taxon>Metazoa</taxon>
        <taxon>Ecdysozoa</taxon>
        <taxon>Arthropoda</taxon>
        <taxon>Hexapoda</taxon>
        <taxon>Insecta</taxon>
        <taxon>Pterygota</taxon>
        <taxon>Neoptera</taxon>
        <taxon>Endopterygota</taxon>
        <taxon>Coleoptera</taxon>
        <taxon>Polyphaga</taxon>
        <taxon>Cucujiformia</taxon>
        <taxon>Tenebrionidae</taxon>
        <taxon>Pimeliinae</taxon>
        <taxon>Asbolus</taxon>
    </lineage>
</organism>
<accession>A0A482W8Y2</accession>
<evidence type="ECO:0000313" key="2">
    <source>
        <dbReference type="Proteomes" id="UP000292052"/>
    </source>
</evidence>
<name>A0A482W8Y2_ASBVE</name>
<dbReference type="STRING" id="1661398.A0A482W8Y2"/>
<gene>
    <name evidence="1" type="ORF">BDFB_000889</name>
</gene>
<keyword evidence="2" id="KW-1185">Reference proteome</keyword>
<reference evidence="1 2" key="1">
    <citation type="submission" date="2017-03" db="EMBL/GenBank/DDBJ databases">
        <title>Genome of the blue death feigning beetle - Asbolus verrucosus.</title>
        <authorList>
            <person name="Rider S.D."/>
        </authorList>
    </citation>
    <scope>NUCLEOTIDE SEQUENCE [LARGE SCALE GENOMIC DNA]</scope>
    <source>
        <strain evidence="1">Butters</strain>
        <tissue evidence="1">Head and leg muscle</tissue>
    </source>
</reference>
<dbReference type="GO" id="GO:0003676">
    <property type="term" value="F:nucleic acid binding"/>
    <property type="evidence" value="ECO:0007669"/>
    <property type="project" value="InterPro"/>
</dbReference>
<proteinExistence type="predicted"/>
<dbReference type="SUPFAM" id="SSF53098">
    <property type="entry name" value="Ribonuclease H-like"/>
    <property type="match status" value="1"/>
</dbReference>
<protein>
    <submittedName>
        <fullName evidence="1">Uncharacterized protein</fullName>
    </submittedName>
</protein>
<dbReference type="Proteomes" id="UP000292052">
    <property type="component" value="Unassembled WGS sequence"/>
</dbReference>
<dbReference type="EMBL" id="QDEB01019274">
    <property type="protein sequence ID" value="RZC41209.1"/>
    <property type="molecule type" value="Genomic_DNA"/>
</dbReference>
<evidence type="ECO:0000313" key="1">
    <source>
        <dbReference type="EMBL" id="RZC41209.1"/>
    </source>
</evidence>
<dbReference type="InterPro" id="IPR012337">
    <property type="entry name" value="RNaseH-like_sf"/>
</dbReference>
<dbReference type="AlphaFoldDB" id="A0A482W8Y2"/>
<dbReference type="OrthoDB" id="10261556at2759"/>
<comment type="caution">
    <text evidence="1">The sequence shown here is derived from an EMBL/GenBank/DDBJ whole genome shotgun (WGS) entry which is preliminary data.</text>
</comment>
<feature type="non-terminal residue" evidence="1">
    <location>
        <position position="1"/>
    </location>
</feature>
<sequence length="100" mass="11595">PPDYTAVITICCDFDSCYVLHIARLQEIPKVFTDCLHHPKIRIVGYAVDLALRKLYMEHPNIDLDVILPHCIDVGDFANRLAPRKRKWSLSRLVKHFVII</sequence>